<evidence type="ECO:0000256" key="1">
    <source>
        <dbReference type="ARBA" id="ARBA00022679"/>
    </source>
</evidence>
<keyword evidence="1" id="KW-0808">Transferase</keyword>
<dbReference type="Gene3D" id="3.40.1190.20">
    <property type="match status" value="1"/>
</dbReference>
<dbReference type="InterPro" id="IPR011611">
    <property type="entry name" value="PfkB_dom"/>
</dbReference>
<dbReference type="PRINTS" id="PR00990">
    <property type="entry name" value="RIBOKINASE"/>
</dbReference>
<dbReference type="InterPro" id="IPR052562">
    <property type="entry name" value="Ketohexokinase-related"/>
</dbReference>
<dbReference type="GeneID" id="116213906"/>
<dbReference type="Proteomes" id="UP000515151">
    <property type="component" value="Chromosome 7"/>
</dbReference>
<dbReference type="AlphaFoldDB" id="A0A6P8EEF4"/>
<dbReference type="Pfam" id="PF00294">
    <property type="entry name" value="PfkB"/>
    <property type="match status" value="1"/>
</dbReference>
<name>A0A6P8EEF4_PUNGR</name>
<dbReference type="InterPro" id="IPR002139">
    <property type="entry name" value="Ribo/fructo_kinase"/>
</dbReference>
<dbReference type="OrthoDB" id="204058at2759"/>
<proteinExistence type="predicted"/>
<dbReference type="RefSeq" id="XP_031404904.1">
    <property type="nucleotide sequence ID" value="XM_031549044.1"/>
</dbReference>
<gene>
    <name evidence="5" type="primary">LOC116213906</name>
</gene>
<feature type="domain" description="Carbohydrate kinase PfkB" evidence="3">
    <location>
        <begin position="18"/>
        <end position="241"/>
    </location>
</feature>
<reference evidence="5" key="2">
    <citation type="submission" date="2025-08" db="UniProtKB">
        <authorList>
            <consortium name="RefSeq"/>
        </authorList>
    </citation>
    <scope>IDENTIFICATION</scope>
    <source>
        <tissue evidence="5">Leaf</tissue>
    </source>
</reference>
<evidence type="ECO:0000259" key="3">
    <source>
        <dbReference type="Pfam" id="PF00294"/>
    </source>
</evidence>
<reference evidence="4" key="1">
    <citation type="journal article" date="2020" name="Plant Biotechnol. J.">
        <title>The pomegranate (Punica granatum L.) draft genome dissects genetic divergence between soft- and hard-seeded cultivars.</title>
        <authorList>
            <person name="Luo X."/>
            <person name="Li H."/>
            <person name="Wu Z."/>
            <person name="Yao W."/>
            <person name="Zhao P."/>
            <person name="Cao D."/>
            <person name="Yu H."/>
            <person name="Li K."/>
            <person name="Poudel K."/>
            <person name="Zhao D."/>
            <person name="Zhang F."/>
            <person name="Xia X."/>
            <person name="Chen L."/>
            <person name="Wang Q."/>
            <person name="Jing D."/>
            <person name="Cao S."/>
        </authorList>
    </citation>
    <scope>NUCLEOTIDE SEQUENCE [LARGE SCALE GENOMIC DNA]</scope>
    <source>
        <strain evidence="4">cv. Tunisia</strain>
    </source>
</reference>
<evidence type="ECO:0000313" key="5">
    <source>
        <dbReference type="RefSeq" id="XP_031404904.1"/>
    </source>
</evidence>
<keyword evidence="2" id="KW-0418">Kinase</keyword>
<accession>A0A6P8EEF4</accession>
<dbReference type="GO" id="GO:0016301">
    <property type="term" value="F:kinase activity"/>
    <property type="evidence" value="ECO:0007669"/>
    <property type="project" value="UniProtKB-KW"/>
</dbReference>
<sequence length="386" mass="42296">MASHSLPPLPEQRIIVGFGGTCLDYLAVVANFPKPEDNCRSRSMKMQGGGDAANTLACAARLGLNPRLISKIADDMPGSSILRELEADGVDTSALVVAKEGATPFSYVIVDQKTKTRTCIFTPGHPPLQPDDLSPSNLEDAMRGASVVYFDEWLTNPAAFVAREAARRNIPILLDAEKKREGLDDILVLARYAVCAAKFPQAWTEAPTIGSALVSMLLRLPKLKFVIVTLSAMGCIMLERIDTERPTEEVDVDSSLRSLEQRKDDTVTIPICISSEAMNLRAEGIGTVHGKLFLGTAEKIPSFMASVLKCHLKKCCRLLQKWRLLAVELSEPELVCHIEQIRASPHSCKMGAYITRLNALLPFLIEEYDAACPQKPRAIVPRIKSD</sequence>
<evidence type="ECO:0000313" key="4">
    <source>
        <dbReference type="Proteomes" id="UP000515151"/>
    </source>
</evidence>
<dbReference type="PANTHER" id="PTHR42774:SF3">
    <property type="entry name" value="KETOHEXOKINASE"/>
    <property type="match status" value="1"/>
</dbReference>
<dbReference type="SUPFAM" id="SSF53613">
    <property type="entry name" value="Ribokinase-like"/>
    <property type="match status" value="1"/>
</dbReference>
<dbReference type="InterPro" id="IPR029056">
    <property type="entry name" value="Ribokinase-like"/>
</dbReference>
<organism evidence="4 5">
    <name type="scientific">Punica granatum</name>
    <name type="common">Pomegranate</name>
    <dbReference type="NCBI Taxonomy" id="22663"/>
    <lineage>
        <taxon>Eukaryota</taxon>
        <taxon>Viridiplantae</taxon>
        <taxon>Streptophyta</taxon>
        <taxon>Embryophyta</taxon>
        <taxon>Tracheophyta</taxon>
        <taxon>Spermatophyta</taxon>
        <taxon>Magnoliopsida</taxon>
        <taxon>eudicotyledons</taxon>
        <taxon>Gunneridae</taxon>
        <taxon>Pentapetalae</taxon>
        <taxon>rosids</taxon>
        <taxon>malvids</taxon>
        <taxon>Myrtales</taxon>
        <taxon>Lythraceae</taxon>
        <taxon>Punica</taxon>
    </lineage>
</organism>
<keyword evidence="4" id="KW-1185">Reference proteome</keyword>
<dbReference type="PANTHER" id="PTHR42774">
    <property type="entry name" value="PHOSPHOTRANSFERASE SYSTEM TRANSPORT PROTEIN"/>
    <property type="match status" value="1"/>
</dbReference>
<evidence type="ECO:0000256" key="2">
    <source>
        <dbReference type="ARBA" id="ARBA00022777"/>
    </source>
</evidence>
<protein>
    <submittedName>
        <fullName evidence="5">Ribokinase-like</fullName>
    </submittedName>
</protein>